<geneLocation type="plasmid" evidence="10 11">
    <name>pTT6-1</name>
</geneLocation>
<feature type="domain" description="Histidine kinase" evidence="7">
    <location>
        <begin position="360"/>
        <end position="579"/>
    </location>
</feature>
<dbReference type="InterPro" id="IPR000700">
    <property type="entry name" value="PAS-assoc_C"/>
</dbReference>
<dbReference type="PRINTS" id="PR00344">
    <property type="entry name" value="BCTRLSENSOR"/>
</dbReference>
<dbReference type="InterPro" id="IPR036890">
    <property type="entry name" value="HATPase_C_sf"/>
</dbReference>
<evidence type="ECO:0000256" key="2">
    <source>
        <dbReference type="ARBA" id="ARBA00012438"/>
    </source>
</evidence>
<gene>
    <name evidence="10" type="ORF">IGS68_31530</name>
</gene>
<dbReference type="SMART" id="SM00086">
    <property type="entry name" value="PAC"/>
    <property type="match status" value="1"/>
</dbReference>
<dbReference type="InterPro" id="IPR000014">
    <property type="entry name" value="PAS"/>
</dbReference>
<dbReference type="SMART" id="SM00388">
    <property type="entry name" value="HisKA"/>
    <property type="match status" value="1"/>
</dbReference>
<dbReference type="InterPro" id="IPR013655">
    <property type="entry name" value="PAS_fold_3"/>
</dbReference>
<dbReference type="Gene3D" id="1.10.287.130">
    <property type="match status" value="1"/>
</dbReference>
<dbReference type="SUPFAM" id="SSF55781">
    <property type="entry name" value="GAF domain-like"/>
    <property type="match status" value="1"/>
</dbReference>
<dbReference type="InterPro" id="IPR035965">
    <property type="entry name" value="PAS-like_dom_sf"/>
</dbReference>
<evidence type="ECO:0000256" key="4">
    <source>
        <dbReference type="ARBA" id="ARBA00022679"/>
    </source>
</evidence>
<dbReference type="SMART" id="SM00065">
    <property type="entry name" value="GAF"/>
    <property type="match status" value="1"/>
</dbReference>
<dbReference type="PROSITE" id="PS50112">
    <property type="entry name" value="PAS"/>
    <property type="match status" value="1"/>
</dbReference>
<dbReference type="PROSITE" id="PS50109">
    <property type="entry name" value="HIS_KIN"/>
    <property type="match status" value="1"/>
</dbReference>
<protein>
    <recommendedName>
        <fullName evidence="2">histidine kinase</fullName>
        <ecNumber evidence="2">2.7.13.3</ecNumber>
    </recommendedName>
</protein>
<dbReference type="InterPro" id="IPR036097">
    <property type="entry name" value="HisK_dim/P_sf"/>
</dbReference>
<accession>A0ABX7BEZ0</accession>
<dbReference type="InterPro" id="IPR005467">
    <property type="entry name" value="His_kinase_dom"/>
</dbReference>
<evidence type="ECO:0000313" key="11">
    <source>
        <dbReference type="Proteomes" id="UP000595197"/>
    </source>
</evidence>
<dbReference type="CDD" id="cd00130">
    <property type="entry name" value="PAS"/>
    <property type="match status" value="1"/>
</dbReference>
<dbReference type="PROSITE" id="PS50113">
    <property type="entry name" value="PAC"/>
    <property type="match status" value="1"/>
</dbReference>
<dbReference type="InterPro" id="IPR029016">
    <property type="entry name" value="GAF-like_dom_sf"/>
</dbReference>
<dbReference type="InterPro" id="IPR003594">
    <property type="entry name" value="HATPase_dom"/>
</dbReference>
<feature type="domain" description="PAS" evidence="8">
    <location>
        <begin position="215"/>
        <end position="287"/>
    </location>
</feature>
<keyword evidence="6" id="KW-0902">Two-component regulatory system</keyword>
<organism evidence="10 11">
    <name type="scientific">Skermanella cutis</name>
    <dbReference type="NCBI Taxonomy" id="2775420"/>
    <lineage>
        <taxon>Bacteria</taxon>
        <taxon>Pseudomonadati</taxon>
        <taxon>Pseudomonadota</taxon>
        <taxon>Alphaproteobacteria</taxon>
        <taxon>Rhodospirillales</taxon>
        <taxon>Azospirillaceae</taxon>
        <taxon>Skermanella</taxon>
    </lineage>
</organism>
<dbReference type="Gene3D" id="3.30.450.40">
    <property type="match status" value="1"/>
</dbReference>
<dbReference type="Pfam" id="PF13185">
    <property type="entry name" value="GAF_2"/>
    <property type="match status" value="1"/>
</dbReference>
<dbReference type="NCBIfam" id="TIGR00229">
    <property type="entry name" value="sensory_box"/>
    <property type="match status" value="1"/>
</dbReference>
<keyword evidence="10" id="KW-0614">Plasmid</keyword>
<evidence type="ECO:0000313" key="10">
    <source>
        <dbReference type="EMBL" id="QQP92966.1"/>
    </source>
</evidence>
<keyword evidence="4" id="KW-0808">Transferase</keyword>
<comment type="catalytic activity">
    <reaction evidence="1">
        <text>ATP + protein L-histidine = ADP + protein N-phospho-L-histidine.</text>
        <dbReference type="EC" id="2.7.13.3"/>
    </reaction>
</comment>
<evidence type="ECO:0000259" key="8">
    <source>
        <dbReference type="PROSITE" id="PS50112"/>
    </source>
</evidence>
<evidence type="ECO:0000256" key="6">
    <source>
        <dbReference type="ARBA" id="ARBA00023012"/>
    </source>
</evidence>
<dbReference type="PANTHER" id="PTHR43711:SF31">
    <property type="entry name" value="HISTIDINE KINASE"/>
    <property type="match status" value="1"/>
</dbReference>
<dbReference type="CDD" id="cd00082">
    <property type="entry name" value="HisKA"/>
    <property type="match status" value="1"/>
</dbReference>
<evidence type="ECO:0000259" key="9">
    <source>
        <dbReference type="PROSITE" id="PS50113"/>
    </source>
</evidence>
<keyword evidence="11" id="KW-1185">Reference proteome</keyword>
<dbReference type="InterPro" id="IPR001610">
    <property type="entry name" value="PAC"/>
</dbReference>
<dbReference type="InterPro" id="IPR003018">
    <property type="entry name" value="GAF"/>
</dbReference>
<evidence type="ECO:0000256" key="1">
    <source>
        <dbReference type="ARBA" id="ARBA00000085"/>
    </source>
</evidence>
<dbReference type="Proteomes" id="UP000595197">
    <property type="component" value="Plasmid pTT6-1"/>
</dbReference>
<dbReference type="SUPFAM" id="SSF55874">
    <property type="entry name" value="ATPase domain of HSP90 chaperone/DNA topoisomerase II/histidine kinase"/>
    <property type="match status" value="1"/>
</dbReference>
<evidence type="ECO:0000256" key="3">
    <source>
        <dbReference type="ARBA" id="ARBA00022553"/>
    </source>
</evidence>
<dbReference type="SUPFAM" id="SSF55785">
    <property type="entry name" value="PYP-like sensor domain (PAS domain)"/>
    <property type="match status" value="1"/>
</dbReference>
<evidence type="ECO:0000259" key="7">
    <source>
        <dbReference type="PROSITE" id="PS50109"/>
    </source>
</evidence>
<dbReference type="SMART" id="SM00387">
    <property type="entry name" value="HATPase_c"/>
    <property type="match status" value="1"/>
</dbReference>
<dbReference type="EC" id="2.7.13.3" evidence="2"/>
<evidence type="ECO:0000256" key="5">
    <source>
        <dbReference type="ARBA" id="ARBA00022777"/>
    </source>
</evidence>
<name>A0ABX7BEZ0_9PROT</name>
<dbReference type="RefSeq" id="WP_201082275.1">
    <property type="nucleotide sequence ID" value="NZ_CP067421.1"/>
</dbReference>
<dbReference type="EMBL" id="CP067421">
    <property type="protein sequence ID" value="QQP92966.1"/>
    <property type="molecule type" value="Genomic_DNA"/>
</dbReference>
<keyword evidence="5" id="KW-0418">Kinase</keyword>
<reference evidence="10" key="1">
    <citation type="submission" date="2021-02" db="EMBL/GenBank/DDBJ databases">
        <title>Skermanella TT6 skin isolate.</title>
        <authorList>
            <person name="Lee K."/>
            <person name="Ganzorig M."/>
        </authorList>
    </citation>
    <scope>NUCLEOTIDE SEQUENCE</scope>
    <source>
        <strain evidence="10">TT6</strain>
    </source>
</reference>
<dbReference type="Pfam" id="PF00512">
    <property type="entry name" value="HisKA"/>
    <property type="match status" value="1"/>
</dbReference>
<dbReference type="Pfam" id="PF02518">
    <property type="entry name" value="HATPase_c"/>
    <property type="match status" value="1"/>
</dbReference>
<proteinExistence type="predicted"/>
<sequence length="602" mass="64849">MWTRLAGALVGPNFGSARVEFVWPGEHGGRPDPAGRPPARPGREHVLAESEEAILDAIARGDGLEGILDRVCRSSDALFEGARCSILLADPGGDGLRLGAGPGLPAGYGAAVGSMPIALPDGPRGSGAAEEVMLTDDIASDPAWRGFAAFALAQGIRSCWAFPLGRGGAVHGFLMVHHQEPRGPSEAEAVPARRLARLAALSVLRKRQDQRPPEDGERLASAMQGASIGFWEWDIGKGTLYWSPLLKRMLGMEPKDEPVPGVTFEDLLHPDDRERAGEVLRHHLAEREPYDAEFRVRQATGAYRWMRVTAQAGRDAGGRPVHLAGCVFDVTDRKRREDELRDARDAAEAASRAKSRFLAHIGQELRSPLASLLGVGEVLKDAALAPPSAHAGEITAIIDRGGRQLAGSINEILEMARLESEQVEFHEETVVLAAILDEAIRSVRASRRETRHKLTLDLPSPLPVLSADRHRLKQVLTYVLGNAVDSSPTHGHIAVKVSRTETALEIRVEDGGPGNADEFAPSLLHPLYRLGSATARPYRGNALGLFISSVLVERHGGSLEVESRPDSGKTVHISLPAERLAAGRPMPANGSKVWRHVARNVI</sequence>
<dbReference type="SUPFAM" id="SSF47384">
    <property type="entry name" value="Homodimeric domain of signal transducing histidine kinase"/>
    <property type="match status" value="1"/>
</dbReference>
<dbReference type="InterPro" id="IPR050736">
    <property type="entry name" value="Sensor_HK_Regulatory"/>
</dbReference>
<dbReference type="Pfam" id="PF08447">
    <property type="entry name" value="PAS_3"/>
    <property type="match status" value="1"/>
</dbReference>
<dbReference type="Gene3D" id="3.30.565.10">
    <property type="entry name" value="Histidine kinase-like ATPase, C-terminal domain"/>
    <property type="match status" value="1"/>
</dbReference>
<dbReference type="InterPro" id="IPR003661">
    <property type="entry name" value="HisK_dim/P_dom"/>
</dbReference>
<dbReference type="InterPro" id="IPR004358">
    <property type="entry name" value="Sig_transdc_His_kin-like_C"/>
</dbReference>
<dbReference type="Gene3D" id="3.30.450.20">
    <property type="entry name" value="PAS domain"/>
    <property type="match status" value="1"/>
</dbReference>
<keyword evidence="3" id="KW-0597">Phosphoprotein</keyword>
<dbReference type="SMART" id="SM00091">
    <property type="entry name" value="PAS"/>
    <property type="match status" value="1"/>
</dbReference>
<feature type="domain" description="PAC" evidence="9">
    <location>
        <begin position="290"/>
        <end position="342"/>
    </location>
</feature>
<dbReference type="PANTHER" id="PTHR43711">
    <property type="entry name" value="TWO-COMPONENT HISTIDINE KINASE"/>
    <property type="match status" value="1"/>
</dbReference>
<dbReference type="CDD" id="cd00075">
    <property type="entry name" value="HATPase"/>
    <property type="match status" value="1"/>
</dbReference>